<dbReference type="EMBL" id="JAFMPM010000008">
    <property type="protein sequence ID" value="MBO0614723.1"/>
    <property type="molecule type" value="Genomic_DNA"/>
</dbReference>
<organism evidence="2">
    <name type="scientific">Thiothrix fructosivorans</name>
    <dbReference type="NCBI Taxonomy" id="111770"/>
    <lineage>
        <taxon>Bacteria</taxon>
        <taxon>Pseudomonadati</taxon>
        <taxon>Pseudomonadota</taxon>
        <taxon>Gammaproteobacteria</taxon>
        <taxon>Thiotrichales</taxon>
        <taxon>Thiotrichaceae</taxon>
        <taxon>Thiothrix</taxon>
    </lineage>
</organism>
<evidence type="ECO:0000313" key="3">
    <source>
        <dbReference type="Proteomes" id="UP000664466"/>
    </source>
</evidence>
<dbReference type="AlphaFoldDB" id="A0A8B0SC69"/>
<dbReference type="RefSeq" id="WP_207252428.1">
    <property type="nucleotide sequence ID" value="NZ_JAFMPM010000008.1"/>
</dbReference>
<name>A0A8B0SC69_9GAMM</name>
<dbReference type="EMBL" id="CP072748">
    <property type="protein sequence ID" value="QTX09543.1"/>
    <property type="molecule type" value="Genomic_DNA"/>
</dbReference>
<reference evidence="2" key="2">
    <citation type="submission" date="2021-04" db="EMBL/GenBank/DDBJ databases">
        <title>Complete Genome and methylome analysis of Thiothrix fructosivorans ATCC 49748.</title>
        <authorList>
            <person name="Fomenkov A."/>
            <person name="Sun L."/>
            <person name="Vincze T."/>
            <person name="Grabovich M.Y."/>
            <person name="Roberts R.J."/>
        </authorList>
    </citation>
    <scope>NUCLEOTIDE SEQUENCE</scope>
    <source>
        <strain evidence="2">ATCC 49748</strain>
    </source>
</reference>
<reference evidence="1 3" key="1">
    <citation type="submission" date="2021-03" db="EMBL/GenBank/DDBJ databases">
        <title>Draft genome and methylome analysis of Thiotrix fructosivoruns ATCC 49748.</title>
        <authorList>
            <person name="Fomenkov A."/>
            <person name="Grabovich M.Y."/>
            <person name="Roberts R.J."/>
        </authorList>
    </citation>
    <scope>NUCLEOTIDE SEQUENCE [LARGE SCALE GENOMIC DNA]</scope>
    <source>
        <strain evidence="1 3">ATCC 49748</strain>
    </source>
</reference>
<protein>
    <submittedName>
        <fullName evidence="2">Uncharacterized protein</fullName>
    </submittedName>
</protein>
<sequence length="88" mass="10032">MTSKQDEKRWQDTLDALESVKVGKVIDGEKVHDWLESWGTAQEQNAADEVLAKNQKLLQTLGGILSMPADGSVNYKHDVQRYLDEKFR</sequence>
<gene>
    <name evidence="2" type="ORF">J1836_013030</name>
    <name evidence="1" type="ORF">J1836_17640</name>
</gene>
<dbReference type="Proteomes" id="UP000664466">
    <property type="component" value="Unassembled WGS sequence"/>
</dbReference>
<proteinExistence type="predicted"/>
<evidence type="ECO:0000313" key="2">
    <source>
        <dbReference type="EMBL" id="QTX09543.1"/>
    </source>
</evidence>
<evidence type="ECO:0000313" key="1">
    <source>
        <dbReference type="EMBL" id="MBO0614723.1"/>
    </source>
</evidence>
<accession>A0A8B0SC69</accession>
<keyword evidence="3" id="KW-1185">Reference proteome</keyword>